<protein>
    <submittedName>
        <fullName evidence="1">Uncharacterized protein</fullName>
    </submittedName>
</protein>
<sequence length="104" mass="11279">MNEFNTLTPKPVVTGHSTSILVDRIPAGCCSERGEKADGRVVFKGTLRGVMRGLPFISPAIRSEEKRGNGVDESIPQITHSCSSVYNCTELLVVRGLNGFVIYP</sequence>
<dbReference type="EMBL" id="BGPR01020104">
    <property type="protein sequence ID" value="GBN83815.1"/>
    <property type="molecule type" value="Genomic_DNA"/>
</dbReference>
<name>A0A4Y2S973_ARAVE</name>
<organism evidence="1 2">
    <name type="scientific">Araneus ventricosus</name>
    <name type="common">Orbweaver spider</name>
    <name type="synonym">Epeira ventricosa</name>
    <dbReference type="NCBI Taxonomy" id="182803"/>
    <lineage>
        <taxon>Eukaryota</taxon>
        <taxon>Metazoa</taxon>
        <taxon>Ecdysozoa</taxon>
        <taxon>Arthropoda</taxon>
        <taxon>Chelicerata</taxon>
        <taxon>Arachnida</taxon>
        <taxon>Araneae</taxon>
        <taxon>Araneomorphae</taxon>
        <taxon>Entelegynae</taxon>
        <taxon>Araneoidea</taxon>
        <taxon>Araneidae</taxon>
        <taxon>Araneus</taxon>
    </lineage>
</organism>
<accession>A0A4Y2S973</accession>
<evidence type="ECO:0000313" key="1">
    <source>
        <dbReference type="EMBL" id="GBN83815.1"/>
    </source>
</evidence>
<reference evidence="1 2" key="1">
    <citation type="journal article" date="2019" name="Sci. Rep.">
        <title>Orb-weaving spider Araneus ventricosus genome elucidates the spidroin gene catalogue.</title>
        <authorList>
            <person name="Kono N."/>
            <person name="Nakamura H."/>
            <person name="Ohtoshi R."/>
            <person name="Moran D.A.P."/>
            <person name="Shinohara A."/>
            <person name="Yoshida Y."/>
            <person name="Fujiwara M."/>
            <person name="Mori M."/>
            <person name="Tomita M."/>
            <person name="Arakawa K."/>
        </authorList>
    </citation>
    <scope>NUCLEOTIDE SEQUENCE [LARGE SCALE GENOMIC DNA]</scope>
</reference>
<keyword evidence="2" id="KW-1185">Reference proteome</keyword>
<gene>
    <name evidence="1" type="ORF">AVEN_14635_1</name>
</gene>
<proteinExistence type="predicted"/>
<evidence type="ECO:0000313" key="2">
    <source>
        <dbReference type="Proteomes" id="UP000499080"/>
    </source>
</evidence>
<dbReference type="Proteomes" id="UP000499080">
    <property type="component" value="Unassembled WGS sequence"/>
</dbReference>
<dbReference type="AlphaFoldDB" id="A0A4Y2S973"/>
<comment type="caution">
    <text evidence="1">The sequence shown here is derived from an EMBL/GenBank/DDBJ whole genome shotgun (WGS) entry which is preliminary data.</text>
</comment>